<accession>A0A9D1UTG2</accession>
<name>A0A9D1UTG2_9MICC</name>
<comment type="caution">
    <text evidence="1">The sequence shown here is derived from an EMBL/GenBank/DDBJ whole genome shotgun (WGS) entry which is preliminary data.</text>
</comment>
<sequence length="84" mass="9227">MTHTHSAQRIMQADRAVIHGIILNISELADWNPALNWTDTEANVAEVGVSYSVSTRLPGRATLTYLRSDEDRVCCLGAPSSKPF</sequence>
<gene>
    <name evidence="1" type="ORF">H9871_08080</name>
</gene>
<evidence type="ECO:0000313" key="1">
    <source>
        <dbReference type="EMBL" id="HIX00090.1"/>
    </source>
</evidence>
<organism evidence="1 2">
    <name type="scientific">Candidatus Nesterenkonia stercoripullorum</name>
    <dbReference type="NCBI Taxonomy" id="2838701"/>
    <lineage>
        <taxon>Bacteria</taxon>
        <taxon>Bacillati</taxon>
        <taxon>Actinomycetota</taxon>
        <taxon>Actinomycetes</taxon>
        <taxon>Micrococcales</taxon>
        <taxon>Micrococcaceae</taxon>
        <taxon>Nesterenkonia</taxon>
    </lineage>
</organism>
<reference evidence="1" key="2">
    <citation type="submission" date="2021-04" db="EMBL/GenBank/DDBJ databases">
        <authorList>
            <person name="Gilroy R."/>
        </authorList>
    </citation>
    <scope>NUCLEOTIDE SEQUENCE</scope>
    <source>
        <strain evidence="1">ChiHejej3B27-3195</strain>
    </source>
</reference>
<evidence type="ECO:0000313" key="2">
    <source>
        <dbReference type="Proteomes" id="UP000824151"/>
    </source>
</evidence>
<evidence type="ECO:0008006" key="3">
    <source>
        <dbReference type="Google" id="ProtNLM"/>
    </source>
</evidence>
<dbReference type="Proteomes" id="UP000824151">
    <property type="component" value="Unassembled WGS sequence"/>
</dbReference>
<proteinExistence type="predicted"/>
<dbReference type="EMBL" id="DXGD01000299">
    <property type="protein sequence ID" value="HIX00090.1"/>
    <property type="molecule type" value="Genomic_DNA"/>
</dbReference>
<protein>
    <recommendedName>
        <fullName evidence="3">SRPBCC family protein</fullName>
    </recommendedName>
</protein>
<reference evidence="1" key="1">
    <citation type="journal article" date="2021" name="PeerJ">
        <title>Extensive microbial diversity within the chicken gut microbiome revealed by metagenomics and culture.</title>
        <authorList>
            <person name="Gilroy R."/>
            <person name="Ravi A."/>
            <person name="Getino M."/>
            <person name="Pursley I."/>
            <person name="Horton D.L."/>
            <person name="Alikhan N.F."/>
            <person name="Baker D."/>
            <person name="Gharbi K."/>
            <person name="Hall N."/>
            <person name="Watson M."/>
            <person name="Adriaenssens E.M."/>
            <person name="Foster-Nyarko E."/>
            <person name="Jarju S."/>
            <person name="Secka A."/>
            <person name="Antonio M."/>
            <person name="Oren A."/>
            <person name="Chaudhuri R.R."/>
            <person name="La Ragione R."/>
            <person name="Hildebrand F."/>
            <person name="Pallen M.J."/>
        </authorList>
    </citation>
    <scope>NUCLEOTIDE SEQUENCE</scope>
    <source>
        <strain evidence="1">ChiHejej3B27-3195</strain>
    </source>
</reference>
<dbReference type="AlphaFoldDB" id="A0A9D1UTG2"/>